<accession>A0A0H3YFE3</accession>
<sequence length="986" mass="112650">MEKLSEIITENEEIISDVNDLIKESKNYKKLDKESLDKNIKKCQNLLLDVDDIIEVILACKKPPTISENDPTLATFDSDKKSSHAKALKAKKVLEDNMSNLEKFYKKNFEDSIPKEQPDLEKSKKSPSNPIEKSGDLHTEVGKSISKPLDNNQEEKSSKEKTKKKSENKKNKKSKKDNKEEKEENVDKEESVDKDEKIKSSEEIEASSTKNSQKSTKKGILKSSFKSKDKGKNKNKQDDENEIQEDPINVEHKDNGKGLNDDPNLNKVSVVSKDLNITNKNHDEIEKSEKQELNENISPIESEQEDNEINMNSKLNEIQKEKNSSKKNKKLTKSKKEKVSKVKTSKEDKTKLKESESKDSDKNLSTGDLSIKKEKSKSLSKNNSDISENKNEAEEKEIDVIESHMSSLSNEASETTIQSQFSSKVRSYNDEEDLAGQNMLQIGKKYVLAKTFSSEEEDDLSGIEGEEILLLEIMEGDWSYVKNNRGETGYVPTSYLKVKLNAPTPKIEEILVPKHNEDENEKGLDTLKEGNMPESELGTKIEDSSDSWIQIKQSMHEKTINDILKECGNLPSGFRYSTIFNWSKENSNNSSFIAFLCPKLSDSHLNFSELQADQANSQQKIQRQLQLIKLNKFPFISEKFIIKSRHVRLCLFNGNKVLSNIHLIRATVSGKNLTTWNFNLKVSEDMKSVEFGEVFIKFNQSSTDLSILMEFCIQGYKSKLDTVANADTLKTIDEDFTNDELLEFSIGWTSIPLYESNGQPIITKKGDYVLNGGTPFEKGIEVDPLNKNDSSGKPKFMLNQNKQPYVTIRLSVPSKENKELIDTLPSMIVGSTLHLVLLSFYRKLLTESILDLGRNLTSTKSIYSPFLVSFTQVAECPLLLDTLRNIWNEKLKTTKDLNKKDQVKMNEFFQKIYMDFIYPLTKLKDFQNYNLSKENLLQNEERKLSEIIQKMKLDMTSILVTDEHSFVPLQFAELDFNIMSRYGKHK</sequence>
<dbReference type="GO" id="GO:0005737">
    <property type="term" value="C:cytoplasm"/>
    <property type="evidence" value="ECO:0007669"/>
    <property type="project" value="TreeGrafter"/>
</dbReference>
<dbReference type="SMART" id="SM00326">
    <property type="entry name" value="SH3"/>
    <property type="match status" value="1"/>
</dbReference>
<dbReference type="InterPro" id="IPR036028">
    <property type="entry name" value="SH3-like_dom_sf"/>
</dbReference>
<dbReference type="InterPro" id="IPR001452">
    <property type="entry name" value="SH3_domain"/>
</dbReference>
<protein>
    <submittedName>
        <fullName evidence="5">NPHP1</fullName>
    </submittedName>
</protein>
<dbReference type="PANTHER" id="PTHR15176">
    <property type="entry name" value="NEPHROCYSTIN"/>
    <property type="match status" value="1"/>
</dbReference>
<feature type="compositionally biased region" description="Basic and acidic residues" evidence="3">
    <location>
        <begin position="108"/>
        <end position="124"/>
    </location>
</feature>
<name>A0A0H3YFE3_SCHMD</name>
<dbReference type="EMBL" id="KT163755">
    <property type="protein sequence ID" value="AKN21705.1"/>
    <property type="molecule type" value="mRNA"/>
</dbReference>
<feature type="compositionally biased region" description="Basic and acidic residues" evidence="3">
    <location>
        <begin position="226"/>
        <end position="238"/>
    </location>
</feature>
<feature type="compositionally biased region" description="Basic residues" evidence="3">
    <location>
        <begin position="161"/>
        <end position="176"/>
    </location>
</feature>
<evidence type="ECO:0000313" key="5">
    <source>
        <dbReference type="EMBL" id="AKN21705.1"/>
    </source>
</evidence>
<feature type="compositionally biased region" description="Basic and acidic residues" evidence="3">
    <location>
        <begin position="249"/>
        <end position="260"/>
    </location>
</feature>
<feature type="compositionally biased region" description="Basic and acidic residues" evidence="3">
    <location>
        <begin position="337"/>
        <end position="362"/>
    </location>
</feature>
<feature type="compositionally biased region" description="Basic and acidic residues" evidence="3">
    <location>
        <begin position="188"/>
        <end position="202"/>
    </location>
</feature>
<organism evidence="5">
    <name type="scientific">Schmidtea mediterranea</name>
    <name type="common">Freshwater planarian flatworm</name>
    <dbReference type="NCBI Taxonomy" id="79327"/>
    <lineage>
        <taxon>Eukaryota</taxon>
        <taxon>Metazoa</taxon>
        <taxon>Spiralia</taxon>
        <taxon>Lophotrochozoa</taxon>
        <taxon>Platyhelminthes</taxon>
        <taxon>Rhabditophora</taxon>
        <taxon>Seriata</taxon>
        <taxon>Tricladida</taxon>
        <taxon>Continenticola</taxon>
        <taxon>Geoplanoidea</taxon>
        <taxon>Dugesiidae</taxon>
        <taxon>Schmidtea</taxon>
    </lineage>
</organism>
<feature type="compositionally biased region" description="Basic residues" evidence="3">
    <location>
        <begin position="325"/>
        <end position="336"/>
    </location>
</feature>
<feature type="domain" description="SH3" evidence="4">
    <location>
        <begin position="441"/>
        <end position="501"/>
    </location>
</feature>
<dbReference type="OrthoDB" id="5340910at2759"/>
<evidence type="ECO:0000256" key="3">
    <source>
        <dbReference type="SAM" id="MobiDB-lite"/>
    </source>
</evidence>
<dbReference type="InterPro" id="IPR039687">
    <property type="entry name" value="NPHP1"/>
</dbReference>
<keyword evidence="1 2" id="KW-0728">SH3 domain</keyword>
<dbReference type="Pfam" id="PF00018">
    <property type="entry name" value="SH3_1"/>
    <property type="match status" value="1"/>
</dbReference>
<dbReference type="GO" id="GO:0005929">
    <property type="term" value="C:cilium"/>
    <property type="evidence" value="ECO:0007669"/>
    <property type="project" value="TreeGrafter"/>
</dbReference>
<evidence type="ECO:0000259" key="4">
    <source>
        <dbReference type="PROSITE" id="PS50002"/>
    </source>
</evidence>
<feature type="compositionally biased region" description="Basic and acidic residues" evidence="3">
    <location>
        <begin position="280"/>
        <end position="293"/>
    </location>
</feature>
<dbReference type="PANTHER" id="PTHR15176:SF1">
    <property type="entry name" value="NEPHROCYSTIN-1"/>
    <property type="match status" value="1"/>
</dbReference>
<dbReference type="AlphaFoldDB" id="A0A0H3YFE3"/>
<dbReference type="SUPFAM" id="SSF50044">
    <property type="entry name" value="SH3-domain"/>
    <property type="match status" value="1"/>
</dbReference>
<gene>
    <name evidence="5" type="primary">NPHP1</name>
</gene>
<reference evidence="5" key="1">
    <citation type="journal article" date="2015" name="Elife">
        <title>Stem cells and fluid flow drive cyst formation in an invertebrate excretory organ.</title>
        <authorList>
            <person name="Thi-Kim Vu H."/>
            <person name="Rink J.C."/>
            <person name="McKinney S.A."/>
            <person name="McClain M."/>
            <person name="Lakshmanaperumal N."/>
            <person name="Alexander R."/>
            <person name="Sanchez Alvarado A."/>
        </authorList>
    </citation>
    <scope>NUCLEOTIDE SEQUENCE</scope>
</reference>
<proteinExistence type="evidence at transcript level"/>
<evidence type="ECO:0000256" key="1">
    <source>
        <dbReference type="ARBA" id="ARBA00022443"/>
    </source>
</evidence>
<evidence type="ECO:0000256" key="2">
    <source>
        <dbReference type="PROSITE-ProRule" id="PRU00192"/>
    </source>
</evidence>
<dbReference type="PROSITE" id="PS50002">
    <property type="entry name" value="SH3"/>
    <property type="match status" value="1"/>
</dbReference>
<dbReference type="Gene3D" id="2.30.30.40">
    <property type="entry name" value="SH3 Domains"/>
    <property type="match status" value="1"/>
</dbReference>
<feature type="region of interest" description="Disordered" evidence="3">
    <location>
        <begin position="108"/>
        <end position="395"/>
    </location>
</feature>
<dbReference type="GO" id="GO:0090251">
    <property type="term" value="P:protein localization involved in establishment of planar polarity"/>
    <property type="evidence" value="ECO:0007669"/>
    <property type="project" value="TreeGrafter"/>
</dbReference>